<evidence type="ECO:0000256" key="2">
    <source>
        <dbReference type="ARBA" id="ARBA00023125"/>
    </source>
</evidence>
<reference evidence="5 6" key="1">
    <citation type="journal article" date="2017" name="Elife">
        <title>Extensive horizontal gene transfer in cheese-associated bacteria.</title>
        <authorList>
            <person name="Bonham K.S."/>
            <person name="Wolfe B.E."/>
            <person name="Dutton R.J."/>
        </authorList>
    </citation>
    <scope>NUCLEOTIDE SEQUENCE [LARGE SCALE GENOMIC DNA]</scope>
    <source>
        <strain evidence="5 6">947_7</strain>
    </source>
</reference>
<evidence type="ECO:0000313" key="5">
    <source>
        <dbReference type="EMBL" id="PCC48307.1"/>
    </source>
</evidence>
<dbReference type="EMBL" id="NRGP01000002">
    <property type="protein sequence ID" value="PCC48307.1"/>
    <property type="molecule type" value="Genomic_DNA"/>
</dbReference>
<evidence type="ECO:0000256" key="3">
    <source>
        <dbReference type="ARBA" id="ARBA00023163"/>
    </source>
</evidence>
<keyword evidence="3" id="KW-0804">Transcription</keyword>
<protein>
    <submittedName>
        <fullName evidence="5">MarR family transcriptional regulator</fullName>
    </submittedName>
</protein>
<dbReference type="InterPro" id="IPR000835">
    <property type="entry name" value="HTH_MarR-typ"/>
</dbReference>
<keyword evidence="1" id="KW-0805">Transcription regulation</keyword>
<dbReference type="SMART" id="SM00347">
    <property type="entry name" value="HTH_MARR"/>
    <property type="match status" value="1"/>
</dbReference>
<dbReference type="Gene3D" id="1.10.10.10">
    <property type="entry name" value="Winged helix-like DNA-binding domain superfamily/Winged helix DNA-binding domain"/>
    <property type="match status" value="1"/>
</dbReference>
<dbReference type="AlphaFoldDB" id="A0A2A3Z9Y3"/>
<keyword evidence="2" id="KW-0238">DNA-binding</keyword>
<dbReference type="SUPFAM" id="SSF46785">
    <property type="entry name" value="Winged helix' DNA-binding domain"/>
    <property type="match status" value="1"/>
</dbReference>
<dbReference type="PROSITE" id="PS50995">
    <property type="entry name" value="HTH_MARR_2"/>
    <property type="match status" value="1"/>
</dbReference>
<dbReference type="Pfam" id="PF12802">
    <property type="entry name" value="MarR_2"/>
    <property type="match status" value="1"/>
</dbReference>
<dbReference type="PANTHER" id="PTHR42756:SF1">
    <property type="entry name" value="TRANSCRIPTIONAL REPRESSOR OF EMRAB OPERON"/>
    <property type="match status" value="1"/>
</dbReference>
<evidence type="ECO:0000313" key="6">
    <source>
        <dbReference type="Proteomes" id="UP000217564"/>
    </source>
</evidence>
<evidence type="ECO:0000259" key="4">
    <source>
        <dbReference type="PROSITE" id="PS50995"/>
    </source>
</evidence>
<dbReference type="GO" id="GO:0003677">
    <property type="term" value="F:DNA binding"/>
    <property type="evidence" value="ECO:0007669"/>
    <property type="project" value="UniProtKB-KW"/>
</dbReference>
<dbReference type="RefSeq" id="WP_096161481.1">
    <property type="nucleotide sequence ID" value="NZ_NRGP01000002.1"/>
</dbReference>
<organism evidence="5 6">
    <name type="scientific">Brevibacterium aurantiacum</name>
    <dbReference type="NCBI Taxonomy" id="273384"/>
    <lineage>
        <taxon>Bacteria</taxon>
        <taxon>Bacillati</taxon>
        <taxon>Actinomycetota</taxon>
        <taxon>Actinomycetes</taxon>
        <taxon>Micrococcales</taxon>
        <taxon>Brevibacteriaceae</taxon>
        <taxon>Brevibacterium</taxon>
    </lineage>
</organism>
<sequence length="148" mass="16499">MSQELVRLESMIGYQLKHLQSVLRSQMDEALRPLELSTPQYACLELLRRRPGASNSELARGAFVTRQTMNTLLRGLQDRALVTRPAKAETGRALPARLTSAGEEVLDRAVTIVDAISDRMVSRLDDSQRDHLAEALDLCIEALESPEN</sequence>
<dbReference type="Proteomes" id="UP000217564">
    <property type="component" value="Unassembled WGS sequence"/>
</dbReference>
<feature type="domain" description="HTH marR-type" evidence="4">
    <location>
        <begin position="9"/>
        <end position="141"/>
    </location>
</feature>
<comment type="caution">
    <text evidence="5">The sequence shown here is derived from an EMBL/GenBank/DDBJ whole genome shotgun (WGS) entry which is preliminary data.</text>
</comment>
<dbReference type="PANTHER" id="PTHR42756">
    <property type="entry name" value="TRANSCRIPTIONAL REGULATOR, MARR"/>
    <property type="match status" value="1"/>
</dbReference>
<dbReference type="InterPro" id="IPR036388">
    <property type="entry name" value="WH-like_DNA-bd_sf"/>
</dbReference>
<gene>
    <name evidence="5" type="ORF">CIK64_00985</name>
</gene>
<dbReference type="GO" id="GO:0003700">
    <property type="term" value="F:DNA-binding transcription factor activity"/>
    <property type="evidence" value="ECO:0007669"/>
    <property type="project" value="InterPro"/>
</dbReference>
<accession>A0A2A3Z9Y3</accession>
<proteinExistence type="predicted"/>
<name>A0A2A3Z9Y3_BREAU</name>
<evidence type="ECO:0000256" key="1">
    <source>
        <dbReference type="ARBA" id="ARBA00023015"/>
    </source>
</evidence>
<dbReference type="InterPro" id="IPR036390">
    <property type="entry name" value="WH_DNA-bd_sf"/>
</dbReference>